<dbReference type="VEuPathDB" id="FungiDB:I302_06718"/>
<evidence type="ECO:0008006" key="4">
    <source>
        <dbReference type="Google" id="ProtNLM"/>
    </source>
</evidence>
<accession>A0A1B9FY91</accession>
<gene>
    <name evidence="3" type="ORF">I302_06718</name>
</gene>
<feature type="region of interest" description="Disordered" evidence="1">
    <location>
        <begin position="145"/>
        <end position="165"/>
    </location>
</feature>
<dbReference type="AlphaFoldDB" id="A0A1B9FY91"/>
<name>A0A1B9FY91_9TREE</name>
<feature type="chain" id="PRO_5008626570" description="Ig-like domain-containing protein" evidence="2">
    <location>
        <begin position="22"/>
        <end position="261"/>
    </location>
</feature>
<evidence type="ECO:0000256" key="1">
    <source>
        <dbReference type="SAM" id="MobiDB-lite"/>
    </source>
</evidence>
<evidence type="ECO:0000256" key="2">
    <source>
        <dbReference type="SAM" id="SignalP"/>
    </source>
</evidence>
<keyword evidence="2" id="KW-0732">Signal</keyword>
<protein>
    <recommendedName>
        <fullName evidence="4">Ig-like domain-containing protein</fullName>
    </recommendedName>
</protein>
<evidence type="ECO:0000313" key="3">
    <source>
        <dbReference type="EMBL" id="OCF23734.1"/>
    </source>
</evidence>
<reference evidence="3" key="2">
    <citation type="submission" date="2014-01" db="EMBL/GenBank/DDBJ databases">
        <title>Evolution of pathogenesis and genome organization in the Tremellales.</title>
        <authorList>
            <person name="Cuomo C."/>
            <person name="Litvintseva A."/>
            <person name="Heitman J."/>
            <person name="Chen Y."/>
            <person name="Sun S."/>
            <person name="Springer D."/>
            <person name="Dromer F."/>
            <person name="Young S."/>
            <person name="Zeng Q."/>
            <person name="Chapman S."/>
            <person name="Gujja S."/>
            <person name="Saif S."/>
            <person name="Birren B."/>
        </authorList>
    </citation>
    <scope>NUCLEOTIDE SEQUENCE</scope>
    <source>
        <strain evidence="3">CBS 10118</strain>
    </source>
</reference>
<reference evidence="3" key="1">
    <citation type="submission" date="2013-07" db="EMBL/GenBank/DDBJ databases">
        <title>The Genome Sequence of Cryptococcus bestiolae CBS10118.</title>
        <authorList>
            <consortium name="The Broad Institute Genome Sequencing Platform"/>
            <person name="Cuomo C."/>
            <person name="Litvintseva A."/>
            <person name="Chen Y."/>
            <person name="Heitman J."/>
            <person name="Sun S."/>
            <person name="Springer D."/>
            <person name="Dromer F."/>
            <person name="Young S.K."/>
            <person name="Zeng Q."/>
            <person name="Gargeya S."/>
            <person name="Fitzgerald M."/>
            <person name="Abouelleil A."/>
            <person name="Alvarado L."/>
            <person name="Berlin A.M."/>
            <person name="Chapman S.B."/>
            <person name="Dewar J."/>
            <person name="Goldberg J."/>
            <person name="Griggs A."/>
            <person name="Gujja S."/>
            <person name="Hansen M."/>
            <person name="Howarth C."/>
            <person name="Imamovic A."/>
            <person name="Larimer J."/>
            <person name="McCowan C."/>
            <person name="Murphy C."/>
            <person name="Pearson M."/>
            <person name="Priest M."/>
            <person name="Roberts A."/>
            <person name="Saif S."/>
            <person name="Shea T."/>
            <person name="Sykes S."/>
            <person name="Wortman J."/>
            <person name="Nusbaum C."/>
            <person name="Birren B."/>
        </authorList>
    </citation>
    <scope>NUCLEOTIDE SEQUENCE [LARGE SCALE GENOMIC DNA]</scope>
    <source>
        <strain evidence="3">CBS 10118</strain>
    </source>
</reference>
<dbReference type="OrthoDB" id="10620798at2759"/>
<proteinExistence type="predicted"/>
<sequence>MLSGVVLLAVLLLGQLGFVDSAICGTITATSVVTSTQTTVAPTIVTSTRTIRQAVCSETPSHITTVTNHRRTDIYTTTTRTPTVTRTSTVATHYITVTSPGRTILVPCPTPRTGGRRSVEQDRLWADQQGLSNAERLQLGLPLAKPHQRRQITQPSDVLRGGLPAGVQRAGPSCTTITTTSTSTQITMTTLTPTTIVTVTSCAFTVTTDRTNESRTCDNNYFGSHNYQYFYNLYLGHSNSTLPLKKRVGRFARSILLVVLD</sequence>
<feature type="signal peptide" evidence="2">
    <location>
        <begin position="1"/>
        <end position="21"/>
    </location>
</feature>
<dbReference type="EMBL" id="KI894023">
    <property type="protein sequence ID" value="OCF23734.1"/>
    <property type="molecule type" value="Genomic_DNA"/>
</dbReference>
<organism evidence="3">
    <name type="scientific">Kwoniella bestiolae CBS 10118</name>
    <dbReference type="NCBI Taxonomy" id="1296100"/>
    <lineage>
        <taxon>Eukaryota</taxon>
        <taxon>Fungi</taxon>
        <taxon>Dikarya</taxon>
        <taxon>Basidiomycota</taxon>
        <taxon>Agaricomycotina</taxon>
        <taxon>Tremellomycetes</taxon>
        <taxon>Tremellales</taxon>
        <taxon>Cryptococcaceae</taxon>
        <taxon>Kwoniella</taxon>
    </lineage>
</organism>